<name>A0A2G8L0A4_STIJA</name>
<dbReference type="SUPFAM" id="SSF47473">
    <property type="entry name" value="EF-hand"/>
    <property type="match status" value="1"/>
</dbReference>
<gene>
    <name evidence="3" type="ORF">BSL78_09415</name>
</gene>
<dbReference type="PANTHER" id="PTHR14919:SF0">
    <property type="entry name" value="SPERM FLAGELLAR PROTEIN 2"/>
    <property type="match status" value="1"/>
</dbReference>
<feature type="region of interest" description="Disordered" evidence="1">
    <location>
        <begin position="363"/>
        <end position="384"/>
    </location>
</feature>
<evidence type="ECO:0000313" key="3">
    <source>
        <dbReference type="EMBL" id="PIK53703.1"/>
    </source>
</evidence>
<evidence type="ECO:0000256" key="1">
    <source>
        <dbReference type="SAM" id="MobiDB-lite"/>
    </source>
</evidence>
<dbReference type="EMBL" id="MRZV01000276">
    <property type="protein sequence ID" value="PIK53703.1"/>
    <property type="molecule type" value="Genomic_DNA"/>
</dbReference>
<organism evidence="3 4">
    <name type="scientific">Stichopus japonicus</name>
    <name type="common">Sea cucumber</name>
    <dbReference type="NCBI Taxonomy" id="307972"/>
    <lineage>
        <taxon>Eukaryota</taxon>
        <taxon>Metazoa</taxon>
        <taxon>Echinodermata</taxon>
        <taxon>Eleutherozoa</taxon>
        <taxon>Echinozoa</taxon>
        <taxon>Holothuroidea</taxon>
        <taxon>Aspidochirotacea</taxon>
        <taxon>Aspidochirotida</taxon>
        <taxon>Stichopodidae</taxon>
        <taxon>Apostichopus</taxon>
    </lineage>
</organism>
<dbReference type="AlphaFoldDB" id="A0A2G8L0A4"/>
<feature type="domain" description="SPEF2 C-terminal" evidence="2">
    <location>
        <begin position="147"/>
        <end position="341"/>
    </location>
</feature>
<dbReference type="STRING" id="307972.A0A2G8L0A4"/>
<evidence type="ECO:0000259" key="2">
    <source>
        <dbReference type="Pfam" id="PF24082"/>
    </source>
</evidence>
<keyword evidence="3" id="KW-0282">Flagellum</keyword>
<proteinExistence type="predicted"/>
<reference evidence="3 4" key="1">
    <citation type="journal article" date="2017" name="PLoS Biol.">
        <title>The sea cucumber genome provides insights into morphological evolution and visceral regeneration.</title>
        <authorList>
            <person name="Zhang X."/>
            <person name="Sun L."/>
            <person name="Yuan J."/>
            <person name="Sun Y."/>
            <person name="Gao Y."/>
            <person name="Zhang L."/>
            <person name="Li S."/>
            <person name="Dai H."/>
            <person name="Hamel J.F."/>
            <person name="Liu C."/>
            <person name="Yu Y."/>
            <person name="Liu S."/>
            <person name="Lin W."/>
            <person name="Guo K."/>
            <person name="Jin S."/>
            <person name="Xu P."/>
            <person name="Storey K.B."/>
            <person name="Huan P."/>
            <person name="Zhang T."/>
            <person name="Zhou Y."/>
            <person name="Zhang J."/>
            <person name="Lin C."/>
            <person name="Li X."/>
            <person name="Xing L."/>
            <person name="Huo D."/>
            <person name="Sun M."/>
            <person name="Wang L."/>
            <person name="Mercier A."/>
            <person name="Li F."/>
            <person name="Yang H."/>
            <person name="Xiang J."/>
        </authorList>
    </citation>
    <scope>NUCLEOTIDE SEQUENCE [LARGE SCALE GENOMIC DNA]</scope>
    <source>
        <strain evidence="3">Shaxun</strain>
        <tissue evidence="3">Muscle</tissue>
    </source>
</reference>
<dbReference type="InterPro" id="IPR056199">
    <property type="entry name" value="SPEF2_C"/>
</dbReference>
<dbReference type="OrthoDB" id="62528at2759"/>
<keyword evidence="3" id="KW-0966">Cell projection</keyword>
<comment type="caution">
    <text evidence="3">The sequence shown here is derived from an EMBL/GenBank/DDBJ whole genome shotgun (WGS) entry which is preliminary data.</text>
</comment>
<evidence type="ECO:0000313" key="4">
    <source>
        <dbReference type="Proteomes" id="UP000230750"/>
    </source>
</evidence>
<dbReference type="InterPro" id="IPR011992">
    <property type="entry name" value="EF-hand-dom_pair"/>
</dbReference>
<dbReference type="InterPro" id="IPR052634">
    <property type="entry name" value="Sperm_flagellar-bone_growth"/>
</dbReference>
<dbReference type="Pfam" id="PF24082">
    <property type="entry name" value="SPEF2_C"/>
    <property type="match status" value="1"/>
</dbReference>
<protein>
    <submittedName>
        <fullName evidence="3">Putative sperm flagellar protein 2-like</fullName>
    </submittedName>
</protein>
<keyword evidence="4" id="KW-1185">Reference proteome</keyword>
<accession>A0A2G8L0A4</accession>
<sequence>MGFYNGVVFGRKQNTVNNFCSKFLASLIKFNIIPVGLPNCGTESGLKARMELIKFHAIQVMQDLKAKAEAAYSDMDDWLGARFQSEMKSIDEVCVIFGAAIEKAEQSTSRVILIQDQFIINKEVKVFNTPSPPPRPSPVETSLSDIFTVEQIQTLMEQFRASAPSGFISTKGFIDTLSDLTALTHGTETLPDQWLSMTTNQLEQLAGTLAPDSEYIDWRAFLLQATHSWPKPTQAELLQTLERFKGVDSEKTGKVTRDQYSRVSLWYDPEERPPTPDDPSEPLPFDRITSNQEKFFDIFADFDAVPPTLDYTQMLMYFSIDVDPVNGFFRALSVASHTHMPRPQEEELLEQTEDEKLEKRIADPVSEEDEESPNVINTTLGPPEEGIPASATKALVPIDALVKVFHHGQPSLGDSHRFSVTTDPEDTFSFERISGVYKELGSQALQPVPFFTLFGHPIILDCLSLSNRFKAPDFRSVFTIQVPQLVETDAQSTMS</sequence>
<keyword evidence="3" id="KW-0969">Cilium</keyword>
<dbReference type="Proteomes" id="UP000230750">
    <property type="component" value="Unassembled WGS sequence"/>
</dbReference>
<dbReference type="PANTHER" id="PTHR14919">
    <property type="entry name" value="KPL2-RELATED"/>
    <property type="match status" value="1"/>
</dbReference>